<feature type="transmembrane region" description="Helical" evidence="2">
    <location>
        <begin position="116"/>
        <end position="141"/>
    </location>
</feature>
<feature type="transmembrane region" description="Helical" evidence="2">
    <location>
        <begin position="161"/>
        <end position="181"/>
    </location>
</feature>
<feature type="compositionally biased region" description="Low complexity" evidence="1">
    <location>
        <begin position="95"/>
        <end position="106"/>
    </location>
</feature>
<gene>
    <name evidence="4" type="ORF">E3O23_16160</name>
</gene>
<evidence type="ECO:0000313" key="5">
    <source>
        <dbReference type="Proteomes" id="UP000297866"/>
    </source>
</evidence>
<keyword evidence="5" id="KW-1185">Reference proteome</keyword>
<accession>A0A4R8UAE5</accession>
<dbReference type="EMBL" id="SOEZ01000076">
    <property type="protein sequence ID" value="TFB47000.1"/>
    <property type="molecule type" value="Genomic_DNA"/>
</dbReference>
<reference evidence="4 5" key="1">
    <citation type="submission" date="2019-03" db="EMBL/GenBank/DDBJ databases">
        <title>Genomics of glacier-inhabiting Cryobacterium strains.</title>
        <authorList>
            <person name="Liu Q."/>
            <person name="Xin Y.-H."/>
        </authorList>
    </citation>
    <scope>NUCLEOTIDE SEQUENCE [LARGE SCALE GENOMIC DNA]</scope>
    <source>
        <strain evidence="4 5">Sr47</strain>
    </source>
</reference>
<feature type="domain" description="DUF2510" evidence="3">
    <location>
        <begin position="6"/>
        <end position="31"/>
    </location>
</feature>
<keyword evidence="2" id="KW-1133">Transmembrane helix</keyword>
<dbReference type="InterPro" id="IPR018929">
    <property type="entry name" value="DUF2510"/>
</dbReference>
<dbReference type="RefSeq" id="WP_134492793.1">
    <property type="nucleotide sequence ID" value="NZ_SOEZ01000076.1"/>
</dbReference>
<name>A0A4R8UAE5_9MICO</name>
<organism evidence="4 5">
    <name type="scientific">Cryobacterium tagatosivorans</name>
    <dbReference type="NCBI Taxonomy" id="1259199"/>
    <lineage>
        <taxon>Bacteria</taxon>
        <taxon>Bacillati</taxon>
        <taxon>Actinomycetota</taxon>
        <taxon>Actinomycetes</taxon>
        <taxon>Micrococcales</taxon>
        <taxon>Microbacteriaceae</taxon>
        <taxon>Cryobacterium</taxon>
    </lineage>
</organism>
<dbReference type="AlphaFoldDB" id="A0A4R8UAE5"/>
<proteinExistence type="predicted"/>
<evidence type="ECO:0000256" key="2">
    <source>
        <dbReference type="SAM" id="Phobius"/>
    </source>
</evidence>
<dbReference type="Pfam" id="PF10708">
    <property type="entry name" value="DUF2510"/>
    <property type="match status" value="1"/>
</dbReference>
<evidence type="ECO:0000256" key="1">
    <source>
        <dbReference type="SAM" id="MobiDB-lite"/>
    </source>
</evidence>
<evidence type="ECO:0000259" key="3">
    <source>
        <dbReference type="Pfam" id="PF10708"/>
    </source>
</evidence>
<dbReference type="Proteomes" id="UP000297866">
    <property type="component" value="Unassembled WGS sequence"/>
</dbReference>
<dbReference type="OrthoDB" id="2004788at2"/>
<keyword evidence="2" id="KW-0472">Membrane</keyword>
<evidence type="ECO:0000313" key="4">
    <source>
        <dbReference type="EMBL" id="TFB47000.1"/>
    </source>
</evidence>
<comment type="caution">
    <text evidence="4">The sequence shown here is derived from an EMBL/GenBank/DDBJ whole genome shotgun (WGS) entry which is preliminary data.</text>
</comment>
<keyword evidence="2" id="KW-0812">Transmembrane</keyword>
<sequence>MTIPNPGWYPDPENGMQDRWWNGVSWSEQRKVRVADGAGLAGSGANIPAVSHITNATDVGDLPAAAAAKAQSWATGSTAYPPSAGYRIPDDHSPSTGTATGTGAARRSADPAMRGLVLSLGSLVFNPYGILGILGVVFSAVGLARSGHPLSSGVGVARNAVAIAGLVIGGLVTVVHAFRFLSGLG</sequence>
<feature type="region of interest" description="Disordered" evidence="1">
    <location>
        <begin position="84"/>
        <end position="106"/>
    </location>
</feature>
<protein>
    <submittedName>
        <fullName evidence="4">DUF2510 domain-containing protein</fullName>
    </submittedName>
</protein>